<evidence type="ECO:0000313" key="2">
    <source>
        <dbReference type="Proteomes" id="UP000306192"/>
    </source>
</evidence>
<dbReference type="AlphaFoldDB" id="A0A4T2C8T0"/>
<evidence type="ECO:0000313" key="1">
    <source>
        <dbReference type="EMBL" id="TIH40052.1"/>
    </source>
</evidence>
<dbReference type="EMBL" id="QYRT01000004">
    <property type="protein sequence ID" value="TIH40052.1"/>
    <property type="molecule type" value="Genomic_DNA"/>
</dbReference>
<comment type="caution">
    <text evidence="1">The sequence shown here is derived from an EMBL/GenBank/DDBJ whole genome shotgun (WGS) entry which is preliminary data.</text>
</comment>
<keyword evidence="2" id="KW-1185">Reference proteome</keyword>
<name>A0A4T2C8T0_9MICO</name>
<protein>
    <submittedName>
        <fullName evidence="1">Uncharacterized protein</fullName>
    </submittedName>
</protein>
<reference evidence="1 2" key="1">
    <citation type="journal article" date="2019" name="Microorganisms">
        <title>Systematic Affiliation and Genome Analysis of Subtercola vilae DB165(T) with Particular Emphasis on Cold Adaptation of an Isolate from a High-Altitude Cold Volcano Lake.</title>
        <authorList>
            <person name="Villalobos A.S."/>
            <person name="Wiese J."/>
            <person name="Imhoff J.F."/>
            <person name="Dorador C."/>
            <person name="Keller A."/>
            <person name="Hentschel U."/>
        </authorList>
    </citation>
    <scope>NUCLEOTIDE SEQUENCE [LARGE SCALE GENOMIC DNA]</scope>
    <source>
        <strain evidence="1 2">DB165</strain>
    </source>
</reference>
<accession>A0A4T2C8T0</accession>
<proteinExistence type="predicted"/>
<sequence length="60" mass="6456">MRTGWRVGESAPRRTRGGGALKRATLAGRATADAQGLLPVLAVGESAQYRIDFTFGDRHE</sequence>
<organism evidence="1 2">
    <name type="scientific">Subtercola vilae</name>
    <dbReference type="NCBI Taxonomy" id="2056433"/>
    <lineage>
        <taxon>Bacteria</taxon>
        <taxon>Bacillati</taxon>
        <taxon>Actinomycetota</taxon>
        <taxon>Actinomycetes</taxon>
        <taxon>Micrococcales</taxon>
        <taxon>Microbacteriaceae</taxon>
        <taxon>Subtercola</taxon>
    </lineage>
</organism>
<gene>
    <name evidence="1" type="ORF">D4765_02685</name>
</gene>
<dbReference type="Proteomes" id="UP000306192">
    <property type="component" value="Unassembled WGS sequence"/>
</dbReference>